<dbReference type="Gene3D" id="3.40.50.10810">
    <property type="entry name" value="Tandem AAA-ATPase domain"/>
    <property type="match status" value="1"/>
</dbReference>
<dbReference type="STRING" id="2880.D7G0T8"/>
<feature type="region of interest" description="Disordered" evidence="4">
    <location>
        <begin position="155"/>
        <end position="183"/>
    </location>
</feature>
<sequence length="875" mass="93803">MDEISRPAKRSKRSAPGKGCEDTEADVEIMGTTGASKLPHTRFSCPEGSVVPSTPMSSVSGSSAPPGPTVDTGGADGRGPQAPPPPEYSCDCEEICIPVRTVIASCGANGCSTPPSKPVVYLAGLTGEQAKHAEEIAVGEALSLFARRKVHRLHRGKSKTAQALKEKHYKERHRPHIRKTQEDGGKVDMAIASRFNRQEASLPTPWASKWTAHFETFVSRTPLPVTIWEDVLQKHGALQLEQPEDTQLLQVLKNAYKESLIDVEMRAECDPSFTKGFFTVEVVLITKLLSRGYSLEERVGKSYTPEKNHRLVDFMPVVERLVLHTAVNQNAEADSASSACSPLSSSASYLSPSPSLPRTPSSSTSPSPCGSPPALPPTSSSSSIPPAPSGANAVTKKNKGKQRAITELGSDDEEEEGEYDFPPQPATPTAPTSQPFVNTFGAASNSGGDGGSSGTVGGGADASELGVGVAASGGAVVGGPGRKFRPSKPAHLGYGGQSSTDVTLEGLINSVRAEERSPSIVSKLVHNPTELLKVLENVQHGALIKQPDCLTVQLFEHQLQATQWMYDQEVLEGGAMQHLWVELPPHPQMPANHDRSCEFRRCWYSPALNQFTVKNPFKAGTKGGLLCDEMGLGKTAATLALHLIHPPQTPSPGVPLDEKEWGPITGKQATPMVAPKSTSGGTKAPGKVVSTGTLVVCKVSLVGQWVEEAKRLCGSALSIYAYHGGYHRKKDPAFLAKFDMVVTTYGIVQVLDESHSLNHGSGSSNAVRELVANRRWCMTGTPFTSKFSDLNRQLSFVGVAGSFRDRDLGDKRPNTDTQVEVTAFLRRVVLRHSQGMKLGANSLLGLPTITHKVEVLTPPPKELEAYHDFENTIQK</sequence>
<dbReference type="OrthoDB" id="204028at2759"/>
<keyword evidence="1" id="KW-0547">Nucleotide-binding</keyword>
<name>D7G0T8_ECTSI</name>
<reference evidence="6 7" key="1">
    <citation type="journal article" date="2010" name="Nature">
        <title>The Ectocarpus genome and the independent evolution of multicellularity in brown algae.</title>
        <authorList>
            <person name="Cock J.M."/>
            <person name="Sterck L."/>
            <person name="Rouze P."/>
            <person name="Scornet D."/>
            <person name="Allen A.E."/>
            <person name="Amoutzias G."/>
            <person name="Anthouard V."/>
            <person name="Artiguenave F."/>
            <person name="Aury J.M."/>
            <person name="Badger J.H."/>
            <person name="Beszteri B."/>
            <person name="Billiau K."/>
            <person name="Bonnet E."/>
            <person name="Bothwell J.H."/>
            <person name="Bowler C."/>
            <person name="Boyen C."/>
            <person name="Brownlee C."/>
            <person name="Carrano C.J."/>
            <person name="Charrier B."/>
            <person name="Cho G.Y."/>
            <person name="Coelho S.M."/>
            <person name="Collen J."/>
            <person name="Corre E."/>
            <person name="Da Silva C."/>
            <person name="Delage L."/>
            <person name="Delaroque N."/>
            <person name="Dittami S.M."/>
            <person name="Doulbeau S."/>
            <person name="Elias M."/>
            <person name="Farnham G."/>
            <person name="Gachon C.M."/>
            <person name="Gschloessl B."/>
            <person name="Heesch S."/>
            <person name="Jabbari K."/>
            <person name="Jubin C."/>
            <person name="Kawai H."/>
            <person name="Kimura K."/>
            <person name="Kloareg B."/>
            <person name="Kupper F.C."/>
            <person name="Lang D."/>
            <person name="Le Bail A."/>
            <person name="Leblanc C."/>
            <person name="Lerouge P."/>
            <person name="Lohr M."/>
            <person name="Lopez P.J."/>
            <person name="Martens C."/>
            <person name="Maumus F."/>
            <person name="Michel G."/>
            <person name="Miranda-Saavedra D."/>
            <person name="Morales J."/>
            <person name="Moreau H."/>
            <person name="Motomura T."/>
            <person name="Nagasato C."/>
            <person name="Napoli C.A."/>
            <person name="Nelson D.R."/>
            <person name="Nyvall-Collen P."/>
            <person name="Peters A.F."/>
            <person name="Pommier C."/>
            <person name="Potin P."/>
            <person name="Poulain J."/>
            <person name="Quesneville H."/>
            <person name="Read B."/>
            <person name="Rensing S.A."/>
            <person name="Ritter A."/>
            <person name="Rousvoal S."/>
            <person name="Samanta M."/>
            <person name="Samson G."/>
            <person name="Schroeder D.C."/>
            <person name="Segurens B."/>
            <person name="Strittmatter M."/>
            <person name="Tonon T."/>
            <person name="Tregear J.W."/>
            <person name="Valentin K."/>
            <person name="von Dassow P."/>
            <person name="Yamagishi T."/>
            <person name="Van de Peer Y."/>
            <person name="Wincker P."/>
        </authorList>
    </citation>
    <scope>NUCLEOTIDE SEQUENCE [LARGE SCALE GENOMIC DNA]</scope>
    <source>
        <strain evidence="7">Ec32 / CCAP1310/4</strain>
    </source>
</reference>
<evidence type="ECO:0000256" key="3">
    <source>
        <dbReference type="ARBA" id="ARBA00022840"/>
    </source>
</evidence>
<feature type="compositionally biased region" description="Low complexity" evidence="4">
    <location>
        <begin position="335"/>
        <end position="368"/>
    </location>
</feature>
<feature type="compositionally biased region" description="Low complexity" evidence="4">
    <location>
        <begin position="429"/>
        <end position="446"/>
    </location>
</feature>
<dbReference type="AlphaFoldDB" id="D7G0T8"/>
<feature type="compositionally biased region" description="Gly residues" evidence="4">
    <location>
        <begin position="447"/>
        <end position="459"/>
    </location>
</feature>
<dbReference type="GO" id="GO:0008094">
    <property type="term" value="F:ATP-dependent activity, acting on DNA"/>
    <property type="evidence" value="ECO:0007669"/>
    <property type="project" value="TreeGrafter"/>
</dbReference>
<dbReference type="InterPro" id="IPR000330">
    <property type="entry name" value="SNF2_N"/>
</dbReference>
<dbReference type="PROSITE" id="PS51192">
    <property type="entry name" value="HELICASE_ATP_BIND_1"/>
    <property type="match status" value="1"/>
</dbReference>
<dbReference type="SMART" id="SM00487">
    <property type="entry name" value="DEXDc"/>
    <property type="match status" value="1"/>
</dbReference>
<dbReference type="PANTHER" id="PTHR45626">
    <property type="entry name" value="TRANSCRIPTION TERMINATION FACTOR 2-RELATED"/>
    <property type="match status" value="1"/>
</dbReference>
<dbReference type="InterPro" id="IPR050628">
    <property type="entry name" value="SNF2_RAD54_helicase_TF"/>
</dbReference>
<evidence type="ECO:0000313" key="7">
    <source>
        <dbReference type="Proteomes" id="UP000002630"/>
    </source>
</evidence>
<evidence type="ECO:0000313" key="6">
    <source>
        <dbReference type="EMBL" id="CBJ26751.1"/>
    </source>
</evidence>
<accession>D7G0T8</accession>
<dbReference type="GO" id="GO:0005524">
    <property type="term" value="F:ATP binding"/>
    <property type="evidence" value="ECO:0007669"/>
    <property type="project" value="UniProtKB-KW"/>
</dbReference>
<evidence type="ECO:0000259" key="5">
    <source>
        <dbReference type="PROSITE" id="PS51192"/>
    </source>
</evidence>
<evidence type="ECO:0000256" key="2">
    <source>
        <dbReference type="ARBA" id="ARBA00022801"/>
    </source>
</evidence>
<dbReference type="PANTHER" id="PTHR45626:SF38">
    <property type="entry name" value="DEAD-BOX PROTEIN"/>
    <property type="match status" value="1"/>
</dbReference>
<dbReference type="InParanoid" id="D7G0T8"/>
<evidence type="ECO:0000256" key="1">
    <source>
        <dbReference type="ARBA" id="ARBA00022741"/>
    </source>
</evidence>
<dbReference type="InterPro" id="IPR038718">
    <property type="entry name" value="SNF2-like_sf"/>
</dbReference>
<dbReference type="GO" id="GO:0005634">
    <property type="term" value="C:nucleus"/>
    <property type="evidence" value="ECO:0007669"/>
    <property type="project" value="TreeGrafter"/>
</dbReference>
<keyword evidence="2" id="KW-0378">Hydrolase</keyword>
<feature type="region of interest" description="Disordered" evidence="4">
    <location>
        <begin position="1"/>
        <end position="87"/>
    </location>
</feature>
<protein>
    <recommendedName>
        <fullName evidence="5">Helicase ATP-binding domain-containing protein</fullName>
    </recommendedName>
</protein>
<dbReference type="InterPro" id="IPR014001">
    <property type="entry name" value="Helicase_ATP-bd"/>
</dbReference>
<feature type="compositionally biased region" description="Acidic residues" evidence="4">
    <location>
        <begin position="409"/>
        <end position="419"/>
    </location>
</feature>
<dbReference type="SUPFAM" id="SSF52540">
    <property type="entry name" value="P-loop containing nucleoside triphosphate hydrolases"/>
    <property type="match status" value="1"/>
</dbReference>
<gene>
    <name evidence="6" type="ORF">Esi_0042_0140</name>
</gene>
<keyword evidence="7" id="KW-1185">Reference proteome</keyword>
<feature type="domain" description="Helicase ATP-binding" evidence="5">
    <location>
        <begin position="615"/>
        <end position="800"/>
    </location>
</feature>
<proteinExistence type="predicted"/>
<dbReference type="eggNOG" id="KOG1001">
    <property type="taxonomic scope" value="Eukaryota"/>
</dbReference>
<dbReference type="GO" id="GO:0006281">
    <property type="term" value="P:DNA repair"/>
    <property type="evidence" value="ECO:0007669"/>
    <property type="project" value="TreeGrafter"/>
</dbReference>
<dbReference type="InterPro" id="IPR027417">
    <property type="entry name" value="P-loop_NTPase"/>
</dbReference>
<dbReference type="Pfam" id="PF00176">
    <property type="entry name" value="SNF2-rel_dom"/>
    <property type="match status" value="1"/>
</dbReference>
<dbReference type="CDD" id="cd18008">
    <property type="entry name" value="DEXDc_SHPRH-like"/>
    <property type="match status" value="1"/>
</dbReference>
<keyword evidence="3" id="KW-0067">ATP-binding</keyword>
<dbReference type="Proteomes" id="UP000002630">
    <property type="component" value="Unassembled WGS sequence"/>
</dbReference>
<feature type="compositionally biased region" description="Low complexity" evidence="4">
    <location>
        <begin position="48"/>
        <end position="64"/>
    </location>
</feature>
<organism evidence="6 7">
    <name type="scientific">Ectocarpus siliculosus</name>
    <name type="common">Brown alga</name>
    <name type="synonym">Conferva siliculosa</name>
    <dbReference type="NCBI Taxonomy" id="2880"/>
    <lineage>
        <taxon>Eukaryota</taxon>
        <taxon>Sar</taxon>
        <taxon>Stramenopiles</taxon>
        <taxon>Ochrophyta</taxon>
        <taxon>PX clade</taxon>
        <taxon>Phaeophyceae</taxon>
        <taxon>Ectocarpales</taxon>
        <taxon>Ectocarpaceae</taxon>
        <taxon>Ectocarpus</taxon>
    </lineage>
</organism>
<feature type="region of interest" description="Disordered" evidence="4">
    <location>
        <begin position="332"/>
        <end position="459"/>
    </location>
</feature>
<dbReference type="EMBL" id="FN649760">
    <property type="protein sequence ID" value="CBJ26751.1"/>
    <property type="molecule type" value="Genomic_DNA"/>
</dbReference>
<evidence type="ECO:0000256" key="4">
    <source>
        <dbReference type="SAM" id="MobiDB-lite"/>
    </source>
</evidence>
<dbReference type="GO" id="GO:0016787">
    <property type="term" value="F:hydrolase activity"/>
    <property type="evidence" value="ECO:0007669"/>
    <property type="project" value="UniProtKB-KW"/>
</dbReference>